<keyword evidence="2" id="KW-1185">Reference proteome</keyword>
<evidence type="ECO:0000313" key="1">
    <source>
        <dbReference type="EMBL" id="KAI4302339.1"/>
    </source>
</evidence>
<comment type="caution">
    <text evidence="1">The sequence shown here is derived from an EMBL/GenBank/DDBJ whole genome shotgun (WGS) entry which is preliminary data.</text>
</comment>
<name>A0ACB9KYZ6_9MYRT</name>
<proteinExistence type="predicted"/>
<sequence length="143" mass="15807">MEHEPKLDRSDGGRGIDVGPLQRSVVLSIDPLLSGDQQESPQFMMELASTESGDVPKRFSLEMSKDFIPMSVFLKSTEAMNKTREIQVSALSLLSRFFLFDCHLDDSSGDQEEASAETGRAEEDKGTAARWRRSCSSSNQTGL</sequence>
<protein>
    <submittedName>
        <fullName evidence="1">Uncharacterized protein</fullName>
    </submittedName>
</protein>
<accession>A0ACB9KYZ6</accession>
<dbReference type="EMBL" id="CM042891">
    <property type="protein sequence ID" value="KAI4302339.1"/>
    <property type="molecule type" value="Genomic_DNA"/>
</dbReference>
<organism evidence="1 2">
    <name type="scientific">Melastoma candidum</name>
    <dbReference type="NCBI Taxonomy" id="119954"/>
    <lineage>
        <taxon>Eukaryota</taxon>
        <taxon>Viridiplantae</taxon>
        <taxon>Streptophyta</taxon>
        <taxon>Embryophyta</taxon>
        <taxon>Tracheophyta</taxon>
        <taxon>Spermatophyta</taxon>
        <taxon>Magnoliopsida</taxon>
        <taxon>eudicotyledons</taxon>
        <taxon>Gunneridae</taxon>
        <taxon>Pentapetalae</taxon>
        <taxon>rosids</taxon>
        <taxon>malvids</taxon>
        <taxon>Myrtales</taxon>
        <taxon>Melastomataceae</taxon>
        <taxon>Melastomatoideae</taxon>
        <taxon>Melastomateae</taxon>
        <taxon>Melastoma</taxon>
    </lineage>
</organism>
<reference evidence="2" key="1">
    <citation type="journal article" date="2023" name="Front. Plant Sci.">
        <title>Chromosomal-level genome assembly of Melastoma candidum provides insights into trichome evolution.</title>
        <authorList>
            <person name="Zhong Y."/>
            <person name="Wu W."/>
            <person name="Sun C."/>
            <person name="Zou P."/>
            <person name="Liu Y."/>
            <person name="Dai S."/>
            <person name="Zhou R."/>
        </authorList>
    </citation>
    <scope>NUCLEOTIDE SEQUENCE [LARGE SCALE GENOMIC DNA]</scope>
</reference>
<gene>
    <name evidence="1" type="ORF">MLD38_038096</name>
</gene>
<dbReference type="Proteomes" id="UP001057402">
    <property type="component" value="Chromosome 12"/>
</dbReference>
<evidence type="ECO:0000313" key="2">
    <source>
        <dbReference type="Proteomes" id="UP001057402"/>
    </source>
</evidence>